<dbReference type="PANTHER" id="PTHR13767">
    <property type="entry name" value="TRNA-PSEUDOURIDINE SYNTHASE"/>
    <property type="match status" value="1"/>
</dbReference>
<dbReference type="InterPro" id="IPR032819">
    <property type="entry name" value="TruB_C"/>
</dbReference>
<dbReference type="InterPro" id="IPR015225">
    <property type="entry name" value="tRNA_psdUridine_synth_fam2_C"/>
</dbReference>
<feature type="domain" description="tRNA pseudouridine synthase II TruB subfamily 2 C-terminal" evidence="8">
    <location>
        <begin position="258"/>
        <end position="312"/>
    </location>
</feature>
<gene>
    <name evidence="5 10" type="primary">truB</name>
    <name evidence="10" type="ORF">ACFPEL_28970</name>
</gene>
<evidence type="ECO:0000313" key="11">
    <source>
        <dbReference type="Proteomes" id="UP001595909"/>
    </source>
</evidence>
<dbReference type="RefSeq" id="WP_274189137.1">
    <property type="nucleotide sequence ID" value="NZ_BAABHN010000062.1"/>
</dbReference>
<feature type="domain" description="Pseudouridine synthase II N-terminal" evidence="7">
    <location>
        <begin position="42"/>
        <end position="195"/>
    </location>
</feature>
<evidence type="ECO:0000259" key="8">
    <source>
        <dbReference type="Pfam" id="PF09142"/>
    </source>
</evidence>
<feature type="domain" description="tRNA pseudouridylate synthase B C-terminal" evidence="9">
    <location>
        <begin position="196"/>
        <end position="236"/>
    </location>
</feature>
<dbReference type="InterPro" id="IPR036974">
    <property type="entry name" value="PUA_sf"/>
</dbReference>
<comment type="similarity">
    <text evidence="2 5">Belongs to the pseudouridine synthase TruB family. Type 1 subfamily.</text>
</comment>
<reference evidence="11" key="1">
    <citation type="journal article" date="2019" name="Int. J. Syst. Evol. Microbiol.">
        <title>The Global Catalogue of Microorganisms (GCM) 10K type strain sequencing project: providing services to taxonomists for standard genome sequencing and annotation.</title>
        <authorList>
            <consortium name="The Broad Institute Genomics Platform"/>
            <consortium name="The Broad Institute Genome Sequencing Center for Infectious Disease"/>
            <person name="Wu L."/>
            <person name="Ma J."/>
        </authorList>
    </citation>
    <scope>NUCLEOTIDE SEQUENCE [LARGE SCALE GENOMIC DNA]</scope>
    <source>
        <strain evidence="11">CCUG 50347</strain>
    </source>
</reference>
<feature type="region of interest" description="Disordered" evidence="6">
    <location>
        <begin position="1"/>
        <end position="24"/>
    </location>
</feature>
<feature type="compositionally biased region" description="Basic and acidic residues" evidence="6">
    <location>
        <begin position="9"/>
        <end position="18"/>
    </location>
</feature>
<feature type="active site" description="Nucleophile" evidence="5">
    <location>
        <position position="57"/>
    </location>
</feature>
<sequence>MSGRGGGAPRERRERREPPPPGLLVVDKPAGWTSHDVVGRARRLVGTRKVGHAGTLDPMATGVLVLGVERATKLLGHLALDTKTYLATIRLGLATDTDDAEGEPIGHPVDATGIGDDAVAEGVAALTGEIQQVPSSVSAIKVDGRRAYERARAGEEVRLDARPVTVGRFDVLAARTEGPFRDLDVLVDCSSGTYVRALARDLGAGLGVGGHLTALRRTRVGPFTLAHARTLETLAGEEEQQGRAALSLDLDAAVATAFPRRDADTEEAASLAHGRPLAAAGRPGTVGVFGPDGHVVGLVADDRGAARPVLVLAPAGT</sequence>
<dbReference type="SUPFAM" id="SSF88697">
    <property type="entry name" value="PUA domain-like"/>
    <property type="match status" value="1"/>
</dbReference>
<evidence type="ECO:0000256" key="4">
    <source>
        <dbReference type="ARBA" id="ARBA00023235"/>
    </source>
</evidence>
<dbReference type="Pfam" id="PF09142">
    <property type="entry name" value="TruB_C"/>
    <property type="match status" value="1"/>
</dbReference>
<keyword evidence="4 5" id="KW-0413">Isomerase</keyword>
<dbReference type="Gene3D" id="3.30.2350.10">
    <property type="entry name" value="Pseudouridine synthase"/>
    <property type="match status" value="1"/>
</dbReference>
<dbReference type="Gene3D" id="2.30.130.10">
    <property type="entry name" value="PUA domain"/>
    <property type="match status" value="1"/>
</dbReference>
<dbReference type="NCBIfam" id="TIGR00431">
    <property type="entry name" value="TruB"/>
    <property type="match status" value="1"/>
</dbReference>
<evidence type="ECO:0000259" key="7">
    <source>
        <dbReference type="Pfam" id="PF01509"/>
    </source>
</evidence>
<accession>A0ABV9RRS8</accession>
<keyword evidence="11" id="KW-1185">Reference proteome</keyword>
<dbReference type="InterPro" id="IPR014780">
    <property type="entry name" value="tRNA_psdUridine_synth_TruB"/>
</dbReference>
<dbReference type="SUPFAM" id="SSF55120">
    <property type="entry name" value="Pseudouridine synthase"/>
    <property type="match status" value="1"/>
</dbReference>
<comment type="catalytic activity">
    <reaction evidence="1 5">
        <text>uridine(55) in tRNA = pseudouridine(55) in tRNA</text>
        <dbReference type="Rhea" id="RHEA:42532"/>
        <dbReference type="Rhea" id="RHEA-COMP:10101"/>
        <dbReference type="Rhea" id="RHEA-COMP:10102"/>
        <dbReference type="ChEBI" id="CHEBI:65314"/>
        <dbReference type="ChEBI" id="CHEBI:65315"/>
        <dbReference type="EC" id="5.4.99.25"/>
    </reaction>
</comment>
<dbReference type="GO" id="GO:0160148">
    <property type="term" value="F:tRNA pseudouridine(55) synthase activity"/>
    <property type="evidence" value="ECO:0007669"/>
    <property type="project" value="UniProtKB-EC"/>
</dbReference>
<dbReference type="HAMAP" id="MF_01080">
    <property type="entry name" value="TruB_bact"/>
    <property type="match status" value="1"/>
</dbReference>
<evidence type="ECO:0000256" key="6">
    <source>
        <dbReference type="SAM" id="MobiDB-lite"/>
    </source>
</evidence>
<dbReference type="InterPro" id="IPR015947">
    <property type="entry name" value="PUA-like_sf"/>
</dbReference>
<protein>
    <recommendedName>
        <fullName evidence="5">tRNA pseudouridine synthase B</fullName>
        <ecNumber evidence="5">5.4.99.25</ecNumber>
    </recommendedName>
    <alternativeName>
        <fullName evidence="5">tRNA pseudouridine(55) synthase</fullName>
        <shortName evidence="5">Psi55 synthase</shortName>
    </alternativeName>
    <alternativeName>
        <fullName evidence="5">tRNA pseudouridylate synthase</fullName>
    </alternativeName>
    <alternativeName>
        <fullName evidence="5">tRNA-uridine isomerase</fullName>
    </alternativeName>
</protein>
<evidence type="ECO:0000256" key="1">
    <source>
        <dbReference type="ARBA" id="ARBA00000385"/>
    </source>
</evidence>
<comment type="function">
    <text evidence="5">Responsible for synthesis of pseudouridine from uracil-55 in the psi GC loop of transfer RNAs.</text>
</comment>
<proteinExistence type="inferred from homology"/>
<dbReference type="CDD" id="cd02573">
    <property type="entry name" value="PseudoU_synth_EcTruB"/>
    <property type="match status" value="1"/>
</dbReference>
<dbReference type="Pfam" id="PF01509">
    <property type="entry name" value="TruB_N"/>
    <property type="match status" value="1"/>
</dbReference>
<name>A0ABV9RRS8_9PSEU</name>
<dbReference type="Proteomes" id="UP001595909">
    <property type="component" value="Unassembled WGS sequence"/>
</dbReference>
<dbReference type="Pfam" id="PF16198">
    <property type="entry name" value="TruB_C_2"/>
    <property type="match status" value="1"/>
</dbReference>
<evidence type="ECO:0000259" key="9">
    <source>
        <dbReference type="Pfam" id="PF16198"/>
    </source>
</evidence>
<organism evidence="10 11">
    <name type="scientific">Actinomycetospora chibensis</name>
    <dbReference type="NCBI Taxonomy" id="663606"/>
    <lineage>
        <taxon>Bacteria</taxon>
        <taxon>Bacillati</taxon>
        <taxon>Actinomycetota</taxon>
        <taxon>Actinomycetes</taxon>
        <taxon>Pseudonocardiales</taxon>
        <taxon>Pseudonocardiaceae</taxon>
        <taxon>Actinomycetospora</taxon>
    </lineage>
</organism>
<dbReference type="EC" id="5.4.99.25" evidence="5"/>
<evidence type="ECO:0000256" key="5">
    <source>
        <dbReference type="HAMAP-Rule" id="MF_01080"/>
    </source>
</evidence>
<dbReference type="EMBL" id="JBHSIM010000062">
    <property type="protein sequence ID" value="MFC4836470.1"/>
    <property type="molecule type" value="Genomic_DNA"/>
</dbReference>
<evidence type="ECO:0000256" key="2">
    <source>
        <dbReference type="ARBA" id="ARBA00005642"/>
    </source>
</evidence>
<dbReference type="InterPro" id="IPR002501">
    <property type="entry name" value="PsdUridine_synth_N"/>
</dbReference>
<dbReference type="PANTHER" id="PTHR13767:SF2">
    <property type="entry name" value="PSEUDOURIDYLATE SYNTHASE TRUB1"/>
    <property type="match status" value="1"/>
</dbReference>
<dbReference type="InterPro" id="IPR020103">
    <property type="entry name" value="PsdUridine_synth_cat_dom_sf"/>
</dbReference>
<comment type="caution">
    <text evidence="10">The sequence shown here is derived from an EMBL/GenBank/DDBJ whole genome shotgun (WGS) entry which is preliminary data.</text>
</comment>
<evidence type="ECO:0000313" key="10">
    <source>
        <dbReference type="EMBL" id="MFC4836470.1"/>
    </source>
</evidence>
<keyword evidence="3 5" id="KW-0819">tRNA processing</keyword>
<evidence type="ECO:0000256" key="3">
    <source>
        <dbReference type="ARBA" id="ARBA00022694"/>
    </source>
</evidence>